<accession>A0ABM4F4S7</accession>
<dbReference type="RefSeq" id="XP_067159954.1">
    <property type="nucleotide sequence ID" value="XM_067303853.1"/>
</dbReference>
<reference evidence="9" key="1">
    <citation type="submission" date="2025-08" db="UniProtKB">
        <authorList>
            <consortium name="RefSeq"/>
        </authorList>
    </citation>
    <scope>IDENTIFICATION</scope>
    <source>
        <tissue evidence="9">Blood</tissue>
    </source>
</reference>
<gene>
    <name evidence="9" type="primary">SYN2</name>
</gene>
<feature type="domain" description="Synapsin pre-ATP-grasp" evidence="6">
    <location>
        <begin position="112"/>
        <end position="213"/>
    </location>
</feature>
<evidence type="ECO:0000259" key="6">
    <source>
        <dbReference type="Pfam" id="PF02078"/>
    </source>
</evidence>
<dbReference type="Pfam" id="PF02750">
    <property type="entry name" value="Synapsin_C"/>
    <property type="match status" value="1"/>
</dbReference>
<keyword evidence="8" id="KW-1185">Reference proteome</keyword>
<keyword evidence="3" id="KW-0770">Synapse</keyword>
<evidence type="ECO:0000256" key="1">
    <source>
        <dbReference type="ARBA" id="ARBA00008243"/>
    </source>
</evidence>
<evidence type="ECO:0000256" key="3">
    <source>
        <dbReference type="ARBA" id="ARBA00023018"/>
    </source>
</evidence>
<comment type="similarity">
    <text evidence="1">Belongs to the synapsin family.</text>
</comment>
<dbReference type="Gene3D" id="3.40.50.20">
    <property type="match status" value="1"/>
</dbReference>
<evidence type="ECO:0000259" key="7">
    <source>
        <dbReference type="Pfam" id="PF02750"/>
    </source>
</evidence>
<evidence type="ECO:0000256" key="5">
    <source>
        <dbReference type="SAM" id="MobiDB-lite"/>
    </source>
</evidence>
<dbReference type="GeneID" id="106488875"/>
<evidence type="ECO:0000256" key="2">
    <source>
        <dbReference type="ARBA" id="ARBA00022553"/>
    </source>
</evidence>
<evidence type="ECO:0000313" key="8">
    <source>
        <dbReference type="Proteomes" id="UP001652627"/>
    </source>
</evidence>
<feature type="compositionally biased region" description="Pro residues" evidence="5">
    <location>
        <begin position="523"/>
        <end position="535"/>
    </location>
</feature>
<feature type="compositionally biased region" description="Low complexity" evidence="5">
    <location>
        <begin position="40"/>
        <end position="56"/>
    </location>
</feature>
<feature type="compositionally biased region" description="Polar residues" evidence="5">
    <location>
        <begin position="429"/>
        <end position="440"/>
    </location>
</feature>
<dbReference type="InterPro" id="IPR016185">
    <property type="entry name" value="PreATP-grasp_dom_sf"/>
</dbReference>
<dbReference type="InterPro" id="IPR013815">
    <property type="entry name" value="ATP_grasp_subdomain_1"/>
</dbReference>
<protein>
    <submittedName>
        <fullName evidence="9">Synapsin-2</fullName>
    </submittedName>
</protein>
<dbReference type="PANTHER" id="PTHR10841">
    <property type="entry name" value="SYNAPSIN"/>
    <property type="match status" value="1"/>
</dbReference>
<proteinExistence type="inferred from homology"/>
<dbReference type="Pfam" id="PF10581">
    <property type="entry name" value="Synapsin_N"/>
    <property type="match status" value="1"/>
</dbReference>
<evidence type="ECO:0000256" key="4">
    <source>
        <dbReference type="ARBA" id="ARBA00034103"/>
    </source>
</evidence>
<sequence length="589" mass="64814">MMNFLRRRLSDSSFIANLPNGYMTDLQRPEPQQPPPPPAAASGAAAASAPAAASPAAERRPQPQPAPPQQQQPAPQSVGSSFFSSLSNAVKQTAASAGLVDPSSAGVSAAGRKFKLLLVIDEPHTDWAKAFRGKKVHGEYDIKVEQAEFSEINLIAHADGNYAVDIQVFRNGTKVVRSFRPDFVLIRQHSFSMAENEDFRNLIIGMQYAGIPSVNSLESIYNFCDKPWVFAQLVSVYKSLGPEKFPLIEQTFYPNHKEMLTMPTFPVVVKIGHAHSGMGKIKVDNHYDFQDIASVVALTQTYATTEPFIDSKYDIRIQKIGSNYKAYMRTSISGNWKTNTGSAMLEQIAMSDKYKLWVDTCSEIFGGLDICAVKAVHGKDGKDYIFEVMDCAMPLIGEHQTEDRQHITELVISKMNQMLSKTPIPSPQRPTATQQPQSGSLKEPEPNKIPPQRPPPQGGPVQPQGMHSQSQEPLQPQRMFPPGQAAKPSASQPQRPPGPTTQQPRAQAPGPSSTRLSVEAEPQPQPQPQPQPAPQQKPQSHPQLNKSQSLTNAFSFTESSFFRSSVNEDEAKAETIRNLRKSFASLFSD</sequence>
<dbReference type="InterPro" id="IPR020898">
    <property type="entry name" value="Synapsin_ATP-bd_dom"/>
</dbReference>
<dbReference type="InterPro" id="IPR020897">
    <property type="entry name" value="Synapsin_pre-ATP-grasp_dom"/>
</dbReference>
<feature type="compositionally biased region" description="Low complexity" evidence="5">
    <location>
        <begin position="71"/>
        <end position="82"/>
    </location>
</feature>
<dbReference type="PANTHER" id="PTHR10841:SF20">
    <property type="entry name" value="SYNAPSIN-2"/>
    <property type="match status" value="1"/>
</dbReference>
<dbReference type="Gene3D" id="3.30.1490.20">
    <property type="entry name" value="ATP-grasp fold, A domain"/>
    <property type="match status" value="1"/>
</dbReference>
<dbReference type="SUPFAM" id="SSF56059">
    <property type="entry name" value="Glutathione synthetase ATP-binding domain-like"/>
    <property type="match status" value="1"/>
</dbReference>
<dbReference type="InterPro" id="IPR001359">
    <property type="entry name" value="Synapsin"/>
</dbReference>
<feature type="compositionally biased region" description="Pro residues" evidence="5">
    <location>
        <begin position="447"/>
        <end position="458"/>
    </location>
</feature>
<dbReference type="Pfam" id="PF02078">
    <property type="entry name" value="Synapsin"/>
    <property type="match status" value="1"/>
</dbReference>
<keyword evidence="2" id="KW-0597">Phosphoprotein</keyword>
<dbReference type="InterPro" id="IPR019735">
    <property type="entry name" value="Synapsin_CS"/>
</dbReference>
<dbReference type="SUPFAM" id="SSF52440">
    <property type="entry name" value="PreATP-grasp domain"/>
    <property type="match status" value="1"/>
</dbReference>
<name>A0ABM4F4S7_9AVES</name>
<dbReference type="PROSITE" id="PS00415">
    <property type="entry name" value="SYNAPSIN_1"/>
    <property type="match status" value="1"/>
</dbReference>
<feature type="region of interest" description="Disordered" evidence="5">
    <location>
        <begin position="20"/>
        <end position="82"/>
    </location>
</feature>
<dbReference type="PRINTS" id="PR01368">
    <property type="entry name" value="SYNAPSIN"/>
</dbReference>
<feature type="region of interest" description="Disordered" evidence="5">
    <location>
        <begin position="420"/>
        <end position="552"/>
    </location>
</feature>
<organism evidence="8 9">
    <name type="scientific">Apteryx mantelli</name>
    <name type="common">North Island brown kiwi</name>
    <dbReference type="NCBI Taxonomy" id="2696672"/>
    <lineage>
        <taxon>Eukaryota</taxon>
        <taxon>Metazoa</taxon>
        <taxon>Chordata</taxon>
        <taxon>Craniata</taxon>
        <taxon>Vertebrata</taxon>
        <taxon>Euteleostomi</taxon>
        <taxon>Archelosauria</taxon>
        <taxon>Archosauria</taxon>
        <taxon>Dinosauria</taxon>
        <taxon>Saurischia</taxon>
        <taxon>Theropoda</taxon>
        <taxon>Coelurosauria</taxon>
        <taxon>Aves</taxon>
        <taxon>Palaeognathae</taxon>
        <taxon>Apterygiformes</taxon>
        <taxon>Apterygidae</taxon>
        <taxon>Apteryx</taxon>
    </lineage>
</organism>
<dbReference type="PROSITE" id="PS00416">
    <property type="entry name" value="SYNAPSIN_2"/>
    <property type="match status" value="1"/>
</dbReference>
<feature type="domain" description="Synapsin ATP-binding" evidence="7">
    <location>
        <begin position="215"/>
        <end position="417"/>
    </location>
</feature>
<dbReference type="Proteomes" id="UP001652627">
    <property type="component" value="Chromosome 12"/>
</dbReference>
<dbReference type="Gene3D" id="3.30.470.20">
    <property type="entry name" value="ATP-grasp fold, B domain"/>
    <property type="match status" value="1"/>
</dbReference>
<evidence type="ECO:0000313" key="9">
    <source>
        <dbReference type="RefSeq" id="XP_067159954.1"/>
    </source>
</evidence>
<dbReference type="InterPro" id="IPR019736">
    <property type="entry name" value="Synapsin_P_site"/>
</dbReference>
<comment type="subcellular location">
    <subcellularLocation>
        <location evidence="4">Synapse</location>
    </subcellularLocation>
</comment>
<feature type="compositionally biased region" description="Low complexity" evidence="5">
    <location>
        <begin position="500"/>
        <end position="511"/>
    </location>
</feature>